<dbReference type="InterPro" id="IPR045584">
    <property type="entry name" value="Pilin-like"/>
</dbReference>
<protein>
    <submittedName>
        <fullName evidence="2">Type II secretion system protein</fullName>
    </submittedName>
</protein>
<keyword evidence="3" id="KW-1185">Reference proteome</keyword>
<gene>
    <name evidence="2" type="ORF">G3M56_008785</name>
</gene>
<reference evidence="2 3" key="1">
    <citation type="submission" date="2020-12" db="EMBL/GenBank/DDBJ databases">
        <title>Sulforoseuscoccus oceanibium gen. nov., sp. nov., a representative of the phylum Verrucomicrobia with special cytoplasmic membrane, and proposal of Sulforoseuscoccusaceae fam. nov.</title>
        <authorList>
            <person name="Xi F."/>
        </authorList>
    </citation>
    <scope>NUCLEOTIDE SEQUENCE [LARGE SCALE GENOMIC DNA]</scope>
    <source>
        <strain evidence="2 3">T37</strain>
    </source>
</reference>
<dbReference type="GO" id="GO:0015627">
    <property type="term" value="C:type II protein secretion system complex"/>
    <property type="evidence" value="ECO:0007669"/>
    <property type="project" value="InterPro"/>
</dbReference>
<keyword evidence="1" id="KW-0488">Methylation</keyword>
<dbReference type="Proteomes" id="UP000475117">
    <property type="component" value="Chromosome"/>
</dbReference>
<proteinExistence type="predicted"/>
<dbReference type="EMBL" id="CP066776">
    <property type="protein sequence ID" value="QQL43989.1"/>
    <property type="molecule type" value="Genomic_DNA"/>
</dbReference>
<dbReference type="Gene3D" id="3.30.700.10">
    <property type="entry name" value="Glycoprotein, Type 4 Pilin"/>
    <property type="match status" value="1"/>
</dbReference>
<dbReference type="GO" id="GO:0015628">
    <property type="term" value="P:protein secretion by the type II secretion system"/>
    <property type="evidence" value="ECO:0007669"/>
    <property type="project" value="InterPro"/>
</dbReference>
<dbReference type="RefSeq" id="WP_164363448.1">
    <property type="nucleotide sequence ID" value="NZ_CP066776.1"/>
</dbReference>
<dbReference type="InterPro" id="IPR000983">
    <property type="entry name" value="Bac_GSPG_pilin"/>
</dbReference>
<evidence type="ECO:0000313" key="2">
    <source>
        <dbReference type="EMBL" id="QQL43989.1"/>
    </source>
</evidence>
<organism evidence="2 3">
    <name type="scientific">Sulfuriroseicoccus oceanibius</name>
    <dbReference type="NCBI Taxonomy" id="2707525"/>
    <lineage>
        <taxon>Bacteria</taxon>
        <taxon>Pseudomonadati</taxon>
        <taxon>Verrucomicrobiota</taxon>
        <taxon>Verrucomicrobiia</taxon>
        <taxon>Verrucomicrobiales</taxon>
        <taxon>Verrucomicrobiaceae</taxon>
        <taxon>Sulfuriroseicoccus</taxon>
    </lineage>
</organism>
<name>A0A6B3L9N0_9BACT</name>
<accession>A0A6B3L9N0</accession>
<dbReference type="PRINTS" id="PR00813">
    <property type="entry name" value="BCTERIALGSPG"/>
</dbReference>
<evidence type="ECO:0000313" key="3">
    <source>
        <dbReference type="Proteomes" id="UP000475117"/>
    </source>
</evidence>
<dbReference type="AlphaFoldDB" id="A0A6B3L9N0"/>
<dbReference type="KEGG" id="soa:G3M56_008785"/>
<sequence>MKSYPFVSSRRRRAGFSMAELLVVMAILAILMTLTFSGISIANKKQRSTKTEAQMAVFKAGLEKFKSDHGGYPQITDAEEGSKLLYAALSGDTNYDGEYDKSDKNLDWLNNGKKSNRRAKSYVPELLAGGTSNQGWVDEDYYIIDAFGERIRYEADVNSRQMWNAPTHYDLWSLGTNNLEEEEENQDKWIKNW</sequence>
<dbReference type="SUPFAM" id="SSF54523">
    <property type="entry name" value="Pili subunits"/>
    <property type="match status" value="1"/>
</dbReference>
<dbReference type="Pfam" id="PF07963">
    <property type="entry name" value="N_methyl"/>
    <property type="match status" value="1"/>
</dbReference>
<dbReference type="NCBIfam" id="TIGR02532">
    <property type="entry name" value="IV_pilin_GFxxxE"/>
    <property type="match status" value="1"/>
</dbReference>
<dbReference type="InterPro" id="IPR012902">
    <property type="entry name" value="N_methyl_site"/>
</dbReference>
<evidence type="ECO:0000256" key="1">
    <source>
        <dbReference type="ARBA" id="ARBA00022481"/>
    </source>
</evidence>